<dbReference type="InterPro" id="IPR027417">
    <property type="entry name" value="P-loop_NTPase"/>
</dbReference>
<dbReference type="SUPFAM" id="SSF52200">
    <property type="entry name" value="Toll/Interleukin receptor TIR domain"/>
    <property type="match status" value="1"/>
</dbReference>
<dbReference type="InterPro" id="IPR002182">
    <property type="entry name" value="NB-ARC"/>
</dbReference>
<dbReference type="Gene3D" id="3.80.10.10">
    <property type="entry name" value="Ribonuclease Inhibitor"/>
    <property type="match status" value="2"/>
</dbReference>
<dbReference type="Pfam" id="PF00931">
    <property type="entry name" value="NB-ARC"/>
    <property type="match status" value="1"/>
</dbReference>
<evidence type="ECO:0000313" key="6">
    <source>
        <dbReference type="EMBL" id="KAJ9542430.1"/>
    </source>
</evidence>
<organism evidence="6 7">
    <name type="scientific">Centaurea solstitialis</name>
    <name type="common">yellow star-thistle</name>
    <dbReference type="NCBI Taxonomy" id="347529"/>
    <lineage>
        <taxon>Eukaryota</taxon>
        <taxon>Viridiplantae</taxon>
        <taxon>Streptophyta</taxon>
        <taxon>Embryophyta</taxon>
        <taxon>Tracheophyta</taxon>
        <taxon>Spermatophyta</taxon>
        <taxon>Magnoliopsida</taxon>
        <taxon>eudicotyledons</taxon>
        <taxon>Gunneridae</taxon>
        <taxon>Pentapetalae</taxon>
        <taxon>asterids</taxon>
        <taxon>campanulids</taxon>
        <taxon>Asterales</taxon>
        <taxon>Asteraceae</taxon>
        <taxon>Carduoideae</taxon>
        <taxon>Cardueae</taxon>
        <taxon>Centaureinae</taxon>
        <taxon>Centaurea</taxon>
    </lineage>
</organism>
<dbReference type="InterPro" id="IPR036390">
    <property type="entry name" value="WH_DNA-bd_sf"/>
</dbReference>
<dbReference type="InterPro" id="IPR032675">
    <property type="entry name" value="LRR_dom_sf"/>
</dbReference>
<dbReference type="PANTHER" id="PTHR11017:SF479">
    <property type="entry name" value="DISEASE RESISTANCE PROTEIN (TIR-NBS-LRR CLASS) FAMILY"/>
    <property type="match status" value="1"/>
</dbReference>
<dbReference type="Gene3D" id="3.40.50.300">
    <property type="entry name" value="P-loop containing nucleotide triphosphate hydrolases"/>
    <property type="match status" value="1"/>
</dbReference>
<dbReference type="InterPro" id="IPR035897">
    <property type="entry name" value="Toll_tir_struct_dom_sf"/>
</dbReference>
<dbReference type="Gene3D" id="3.40.50.10140">
    <property type="entry name" value="Toll/interleukin-1 receptor homology (TIR) domain"/>
    <property type="match status" value="1"/>
</dbReference>
<accession>A0AA38SGS9</accession>
<comment type="caution">
    <text evidence="6">The sequence shown here is derived from an EMBL/GenBank/DDBJ whole genome shotgun (WGS) entry which is preliminary data.</text>
</comment>
<dbReference type="Proteomes" id="UP001172457">
    <property type="component" value="Chromosome 7"/>
</dbReference>
<feature type="domain" description="TIR" evidence="5">
    <location>
        <begin position="14"/>
        <end position="182"/>
    </location>
</feature>
<dbReference type="GO" id="GO:0043531">
    <property type="term" value="F:ADP binding"/>
    <property type="evidence" value="ECO:0007669"/>
    <property type="project" value="InterPro"/>
</dbReference>
<dbReference type="SUPFAM" id="SSF52058">
    <property type="entry name" value="L domain-like"/>
    <property type="match status" value="1"/>
</dbReference>
<dbReference type="Pfam" id="PF23282">
    <property type="entry name" value="WHD_ROQ1"/>
    <property type="match status" value="1"/>
</dbReference>
<protein>
    <recommendedName>
        <fullName evidence="5">TIR domain-containing protein</fullName>
    </recommendedName>
</protein>
<evidence type="ECO:0000256" key="2">
    <source>
        <dbReference type="ARBA" id="ARBA00022737"/>
    </source>
</evidence>
<sequence>MASPSSSSGRIGGWTYDVFLSFRGKDTRNNFVDHLHTSLVQKGLRVFKDGDMLRRGRPISSELLKAIEESRCAVVVFSEHYADSCWCLDELGKIMECQDRIGQKVLPVFYHVDPSDVRGQKRDFATAFQQHEEKFKEEMDRVNKWRKALAAAASLSGWHISPVNGGESLFINKIVHEISSYIQPSRMENNLIGIESRINELNSLLGAEATHEVRMVGICGMGGIGKTTIAKALFRRISYRFDGSSFVKGVRENSKRDICTLQQQILKDVLGTHHESLIKDPEDGAEMIQTRFCNKKVLLVLDDVDDFKQLEFLAATHEWFGAGSRIIITTRNEHLLSYTNSKYKPCLLIKDHAIELFSRHAFGRNSPLEGYEELSNRVIRYTSGLPLALKVLGSFFRKREASVWESALNRLAKTPNVEIFETLKVSFDGLEASEKKIFLDIACFYKGHNEEHVTRVLDSFGFDPVIGISALIEKSLITVSNKRIHMHDVLQEMGMEIIRKCYPNSRLWQNEFHDFIKKNRNLEAIEAIVSAHVDEDMSDENTGFSADVFENMKNLRLLDICGGFTSCEPTTLPDELRWLRWDEYPFSCLSVANMRKLVGLIMIGGEIEHLLIGNKVMHYLKLIDLRDSFSFRTLPDFSWTPNIEKLILSNCCNLVKVHESVGYLRRLVYLDMNGCDNLKSLPSMIEMESLETLILSYCYSLEEFPKVSPCMVKLSSINLDGCENLKNIPNSICELKNLKTLHLYDCMKLQTLPEELGRMKKLEEIRLGFKDHIKA</sequence>
<keyword evidence="7" id="KW-1185">Reference proteome</keyword>
<keyword evidence="4" id="KW-0520">NAD</keyword>
<dbReference type="SMART" id="SM00255">
    <property type="entry name" value="TIR"/>
    <property type="match status" value="1"/>
</dbReference>
<evidence type="ECO:0000256" key="3">
    <source>
        <dbReference type="ARBA" id="ARBA00022821"/>
    </source>
</evidence>
<dbReference type="GO" id="GO:0006952">
    <property type="term" value="P:defense response"/>
    <property type="evidence" value="ECO:0007669"/>
    <property type="project" value="UniProtKB-KW"/>
</dbReference>
<evidence type="ECO:0000259" key="5">
    <source>
        <dbReference type="PROSITE" id="PS50104"/>
    </source>
</evidence>
<evidence type="ECO:0000256" key="1">
    <source>
        <dbReference type="ARBA" id="ARBA00022614"/>
    </source>
</evidence>
<dbReference type="PANTHER" id="PTHR11017">
    <property type="entry name" value="LEUCINE-RICH REPEAT-CONTAINING PROTEIN"/>
    <property type="match status" value="1"/>
</dbReference>
<keyword evidence="1" id="KW-0433">Leucine-rich repeat</keyword>
<dbReference type="InterPro" id="IPR044974">
    <property type="entry name" value="Disease_R_plants"/>
</dbReference>
<dbReference type="AlphaFoldDB" id="A0AA38SGS9"/>
<dbReference type="PRINTS" id="PR00364">
    <property type="entry name" value="DISEASERSIST"/>
</dbReference>
<keyword evidence="3" id="KW-0611">Plant defense</keyword>
<dbReference type="InterPro" id="IPR042197">
    <property type="entry name" value="Apaf_helical"/>
</dbReference>
<keyword evidence="2" id="KW-0677">Repeat</keyword>
<dbReference type="InterPro" id="IPR000157">
    <property type="entry name" value="TIR_dom"/>
</dbReference>
<dbReference type="InterPro" id="IPR058192">
    <property type="entry name" value="WHD_ROQ1-like"/>
</dbReference>
<name>A0AA38SGS9_9ASTR</name>
<dbReference type="Gene3D" id="1.10.8.430">
    <property type="entry name" value="Helical domain of apoptotic protease-activating factors"/>
    <property type="match status" value="1"/>
</dbReference>
<proteinExistence type="predicted"/>
<dbReference type="FunFam" id="3.40.50.10140:FF:000007">
    <property type="entry name" value="Disease resistance protein (TIR-NBS-LRR class)"/>
    <property type="match status" value="1"/>
</dbReference>
<dbReference type="SUPFAM" id="SSF52540">
    <property type="entry name" value="P-loop containing nucleoside triphosphate hydrolases"/>
    <property type="match status" value="1"/>
</dbReference>
<gene>
    <name evidence="6" type="ORF">OSB04_028936</name>
</gene>
<dbReference type="SUPFAM" id="SSF46785">
    <property type="entry name" value="Winged helix' DNA-binding domain"/>
    <property type="match status" value="1"/>
</dbReference>
<dbReference type="Pfam" id="PF01582">
    <property type="entry name" value="TIR"/>
    <property type="match status" value="1"/>
</dbReference>
<dbReference type="EMBL" id="JARYMX010000007">
    <property type="protein sequence ID" value="KAJ9542430.1"/>
    <property type="molecule type" value="Genomic_DNA"/>
</dbReference>
<dbReference type="PROSITE" id="PS50104">
    <property type="entry name" value="TIR"/>
    <property type="match status" value="1"/>
</dbReference>
<dbReference type="GO" id="GO:0007165">
    <property type="term" value="P:signal transduction"/>
    <property type="evidence" value="ECO:0007669"/>
    <property type="project" value="InterPro"/>
</dbReference>
<reference evidence="6" key="1">
    <citation type="submission" date="2023-03" db="EMBL/GenBank/DDBJ databases">
        <title>Chromosome-scale reference genome and RAD-based genetic map of yellow starthistle (Centaurea solstitialis) reveal putative structural variation and QTLs associated with invader traits.</title>
        <authorList>
            <person name="Reatini B."/>
            <person name="Cang F.A."/>
            <person name="Jiang Q."/>
            <person name="Mckibben M.T.W."/>
            <person name="Barker M.S."/>
            <person name="Rieseberg L.H."/>
            <person name="Dlugosch K.M."/>
        </authorList>
    </citation>
    <scope>NUCLEOTIDE SEQUENCE</scope>
    <source>
        <strain evidence="6">CAN-66</strain>
        <tissue evidence="6">Leaf</tissue>
    </source>
</reference>
<evidence type="ECO:0000256" key="4">
    <source>
        <dbReference type="ARBA" id="ARBA00023027"/>
    </source>
</evidence>
<evidence type="ECO:0000313" key="7">
    <source>
        <dbReference type="Proteomes" id="UP001172457"/>
    </source>
</evidence>